<keyword evidence="2 3" id="KW-0040">ANK repeat</keyword>
<dbReference type="KEGG" id="psco:LY89DRAFT_577873"/>
<dbReference type="Proteomes" id="UP000070700">
    <property type="component" value="Unassembled WGS sequence"/>
</dbReference>
<accession>A0A194XNG7</accession>
<dbReference type="PANTHER" id="PTHR24171:SF10">
    <property type="entry name" value="ANKYRIN REPEAT DOMAIN-CONTAINING PROTEIN 29-LIKE"/>
    <property type="match status" value="1"/>
</dbReference>
<proteinExistence type="predicted"/>
<dbReference type="SMART" id="SM00248">
    <property type="entry name" value="ANK"/>
    <property type="match status" value="2"/>
</dbReference>
<organism evidence="4 5">
    <name type="scientific">Mollisia scopiformis</name>
    <name type="common">Conifer needle endophyte fungus</name>
    <name type="synonym">Phialocephala scopiformis</name>
    <dbReference type="NCBI Taxonomy" id="149040"/>
    <lineage>
        <taxon>Eukaryota</taxon>
        <taxon>Fungi</taxon>
        <taxon>Dikarya</taxon>
        <taxon>Ascomycota</taxon>
        <taxon>Pezizomycotina</taxon>
        <taxon>Leotiomycetes</taxon>
        <taxon>Helotiales</taxon>
        <taxon>Mollisiaceae</taxon>
        <taxon>Mollisia</taxon>
    </lineage>
</organism>
<keyword evidence="1" id="KW-0677">Repeat</keyword>
<dbReference type="AlphaFoldDB" id="A0A194XNG7"/>
<gene>
    <name evidence="4" type="ORF">LY89DRAFT_577873</name>
</gene>
<dbReference type="PROSITE" id="PS50088">
    <property type="entry name" value="ANK_REPEAT"/>
    <property type="match status" value="2"/>
</dbReference>
<dbReference type="Pfam" id="PF12796">
    <property type="entry name" value="Ank_2"/>
    <property type="match status" value="1"/>
</dbReference>
<feature type="repeat" description="ANK" evidence="3">
    <location>
        <begin position="10"/>
        <end position="42"/>
    </location>
</feature>
<dbReference type="PANTHER" id="PTHR24171">
    <property type="entry name" value="ANKYRIN REPEAT DOMAIN-CONTAINING PROTEIN 39-RELATED"/>
    <property type="match status" value="1"/>
</dbReference>
<dbReference type="STRING" id="149040.A0A194XNG7"/>
<evidence type="ECO:0000256" key="3">
    <source>
        <dbReference type="PROSITE-ProRule" id="PRU00023"/>
    </source>
</evidence>
<dbReference type="EMBL" id="KQ947408">
    <property type="protein sequence ID" value="KUJ21297.1"/>
    <property type="molecule type" value="Genomic_DNA"/>
</dbReference>
<dbReference type="Gene3D" id="1.25.40.20">
    <property type="entry name" value="Ankyrin repeat-containing domain"/>
    <property type="match status" value="1"/>
</dbReference>
<dbReference type="PROSITE" id="PS50297">
    <property type="entry name" value="ANK_REP_REGION"/>
    <property type="match status" value="2"/>
</dbReference>
<dbReference type="InParanoid" id="A0A194XNG7"/>
<dbReference type="InterPro" id="IPR036770">
    <property type="entry name" value="Ankyrin_rpt-contain_sf"/>
</dbReference>
<reference evidence="4 5" key="1">
    <citation type="submission" date="2015-10" db="EMBL/GenBank/DDBJ databases">
        <title>Full genome of DAOMC 229536 Phialocephala scopiformis, a fungal endophyte of spruce producing the potent anti-insectan compound rugulosin.</title>
        <authorList>
            <consortium name="DOE Joint Genome Institute"/>
            <person name="Walker A.K."/>
            <person name="Frasz S.L."/>
            <person name="Seifert K.A."/>
            <person name="Miller J.D."/>
            <person name="Mondo S.J."/>
            <person name="Labutti K."/>
            <person name="Lipzen A."/>
            <person name="Dockter R."/>
            <person name="Kennedy M."/>
            <person name="Grigoriev I.V."/>
            <person name="Spatafora J.W."/>
        </authorList>
    </citation>
    <scope>NUCLEOTIDE SEQUENCE [LARGE SCALE GENOMIC DNA]</scope>
    <source>
        <strain evidence="4 5">CBS 120377</strain>
    </source>
</reference>
<keyword evidence="5" id="KW-1185">Reference proteome</keyword>
<evidence type="ECO:0000256" key="1">
    <source>
        <dbReference type="ARBA" id="ARBA00022737"/>
    </source>
</evidence>
<name>A0A194XNG7_MOLSC</name>
<dbReference type="RefSeq" id="XP_018075652.1">
    <property type="nucleotide sequence ID" value="XM_018208919.1"/>
</dbReference>
<dbReference type="PRINTS" id="PR01415">
    <property type="entry name" value="ANKYRIN"/>
</dbReference>
<evidence type="ECO:0000313" key="5">
    <source>
        <dbReference type="Proteomes" id="UP000070700"/>
    </source>
</evidence>
<protein>
    <submittedName>
        <fullName evidence="4">Ankyrin</fullName>
    </submittedName>
</protein>
<dbReference type="SUPFAM" id="SSF48403">
    <property type="entry name" value="Ankyrin repeat"/>
    <property type="match status" value="1"/>
</dbReference>
<evidence type="ECO:0000313" key="4">
    <source>
        <dbReference type="EMBL" id="KUJ21297.1"/>
    </source>
</evidence>
<dbReference type="InterPro" id="IPR002110">
    <property type="entry name" value="Ankyrin_rpt"/>
</dbReference>
<sequence>GADIDVKDNKGYTALHYAVEKGSLEVVTLLLDRGADKDASNDDGWAVIHIAVERNQEEIVRLLIKRGVDVGSRIDPAGP</sequence>
<feature type="non-terminal residue" evidence="4">
    <location>
        <position position="1"/>
    </location>
</feature>
<evidence type="ECO:0000256" key="2">
    <source>
        <dbReference type="ARBA" id="ARBA00023043"/>
    </source>
</evidence>
<dbReference type="OrthoDB" id="20872at2759"/>
<dbReference type="GeneID" id="28818645"/>
<feature type="repeat" description="ANK" evidence="3">
    <location>
        <begin position="43"/>
        <end position="75"/>
    </location>
</feature>